<dbReference type="Proteomes" id="UP000184387">
    <property type="component" value="Unassembled WGS sequence"/>
</dbReference>
<dbReference type="OrthoDB" id="7223544at2"/>
<organism evidence="1 2">
    <name type="scientific">Muricoccus roseus</name>
    <dbReference type="NCBI Taxonomy" id="198092"/>
    <lineage>
        <taxon>Bacteria</taxon>
        <taxon>Pseudomonadati</taxon>
        <taxon>Pseudomonadota</taxon>
        <taxon>Alphaproteobacteria</taxon>
        <taxon>Acetobacterales</taxon>
        <taxon>Roseomonadaceae</taxon>
        <taxon>Muricoccus</taxon>
    </lineage>
</organism>
<evidence type="ECO:0000313" key="1">
    <source>
        <dbReference type="EMBL" id="SHJ13042.1"/>
    </source>
</evidence>
<evidence type="ECO:0008006" key="3">
    <source>
        <dbReference type="Google" id="ProtNLM"/>
    </source>
</evidence>
<protein>
    <recommendedName>
        <fullName evidence="3">Concanavalin A-like lectin/glucanases superfamily protein</fullName>
    </recommendedName>
</protein>
<accession>A0A1M6GT32</accession>
<sequence length="322" mass="32897">MTLRPVLRPVLRPALRGMFDAGDVTRIVAPSSFAGQIARASAANARPVGGAGWESYGANALRRTGPARRTLTEGLQRTNLLLNSAALATQSVGVTAQAHVLAFEGTGTVTLSEAASGSLTGTGANDRVSLAFTPAAGTLTLTVTGDVRSANLEAGTFPTSWITTAGSAATRAADFATFAVPAAQGTLYGAFLLPVPAAAYQAVLSITDGTSANGIWFRVATGGAIVAQGQRAGANLQDAASGWVQANTLHRFAMSWGPAGCFITIDARAPLSFAGLQLPIGMNRGWMSSRNGDAVFPAIVEFDTLDLLAVQRIGAPLQALAA</sequence>
<gene>
    <name evidence="1" type="ORF">SAMN02745194_01791</name>
</gene>
<reference evidence="1 2" key="1">
    <citation type="submission" date="2016-11" db="EMBL/GenBank/DDBJ databases">
        <authorList>
            <person name="Jaros S."/>
            <person name="Januszkiewicz K."/>
            <person name="Wedrychowicz H."/>
        </authorList>
    </citation>
    <scope>NUCLEOTIDE SEQUENCE [LARGE SCALE GENOMIC DNA]</scope>
    <source>
        <strain evidence="1 2">DSM 14916</strain>
    </source>
</reference>
<keyword evidence="2" id="KW-1185">Reference proteome</keyword>
<dbReference type="STRING" id="198092.SAMN02745194_01791"/>
<evidence type="ECO:0000313" key="2">
    <source>
        <dbReference type="Proteomes" id="UP000184387"/>
    </source>
</evidence>
<proteinExistence type="predicted"/>
<name>A0A1M6GT32_9PROT</name>
<dbReference type="RefSeq" id="WP_073133788.1">
    <property type="nucleotide sequence ID" value="NZ_FQZF01000009.1"/>
</dbReference>
<dbReference type="AlphaFoldDB" id="A0A1M6GT32"/>
<dbReference type="EMBL" id="FQZF01000009">
    <property type="protein sequence ID" value="SHJ13042.1"/>
    <property type="molecule type" value="Genomic_DNA"/>
</dbReference>